<feature type="region of interest" description="Disordered" evidence="10">
    <location>
        <begin position="146"/>
        <end position="168"/>
    </location>
</feature>
<accession>A0A7W7LPE8</accession>
<keyword evidence="5" id="KW-0408">Iron</keyword>
<keyword evidence="3" id="KW-0001">2Fe-2S</keyword>
<gene>
    <name evidence="12" type="ORF">FHS39_002833</name>
</gene>
<dbReference type="AlphaFoldDB" id="A0A7W7LPE8"/>
<reference evidence="12 13" key="1">
    <citation type="submission" date="2020-08" db="EMBL/GenBank/DDBJ databases">
        <title>Genomic Encyclopedia of Type Strains, Phase III (KMG-III): the genomes of soil and plant-associated and newly described type strains.</title>
        <authorList>
            <person name="Whitman W."/>
        </authorList>
    </citation>
    <scope>NUCLEOTIDE SEQUENCE [LARGE SCALE GENOMIC DNA]</scope>
    <source>
        <strain evidence="12 13">CECT 3266</strain>
    </source>
</reference>
<dbReference type="PROSITE" id="PS51296">
    <property type="entry name" value="RIESKE"/>
    <property type="match status" value="1"/>
</dbReference>
<evidence type="ECO:0000256" key="5">
    <source>
        <dbReference type="ARBA" id="ARBA00023004"/>
    </source>
</evidence>
<feature type="compositionally biased region" description="Low complexity" evidence="10">
    <location>
        <begin position="40"/>
        <end position="67"/>
    </location>
</feature>
<dbReference type="Gene3D" id="2.102.10.10">
    <property type="entry name" value="Rieske [2Fe-2S] iron-sulphur domain"/>
    <property type="match status" value="1"/>
</dbReference>
<dbReference type="CDD" id="cd03467">
    <property type="entry name" value="Rieske"/>
    <property type="match status" value="1"/>
</dbReference>
<evidence type="ECO:0000313" key="13">
    <source>
        <dbReference type="Proteomes" id="UP000556084"/>
    </source>
</evidence>
<dbReference type="Proteomes" id="UP000556084">
    <property type="component" value="Unassembled WGS sequence"/>
</dbReference>
<comment type="function">
    <text evidence="1">Iron-sulfur subunit of the cytochrome bc1 complex, an essential component of the respiratory electron transport chain required for ATP synthesis. The bc1 complex catalyzes the oxidation of menaquinol and the reduction of cytochrome c in the respiratory chain. The bc1 complex operates through a Q-cycle mechanism that couples electron transfer to generation of the proton gradient that drives ATP synthesis.</text>
</comment>
<evidence type="ECO:0000256" key="8">
    <source>
        <dbReference type="ARBA" id="ARBA00029586"/>
    </source>
</evidence>
<evidence type="ECO:0000256" key="7">
    <source>
        <dbReference type="ARBA" id="ARBA00023157"/>
    </source>
</evidence>
<keyword evidence="7" id="KW-1015">Disulfide bond</keyword>
<feature type="region of interest" description="Disordered" evidence="10">
    <location>
        <begin position="34"/>
        <end position="87"/>
    </location>
</feature>
<evidence type="ECO:0000256" key="3">
    <source>
        <dbReference type="ARBA" id="ARBA00022714"/>
    </source>
</evidence>
<dbReference type="FunFam" id="2.102.10.10:FF:000016">
    <property type="entry name" value="Nitrite reductase/ring-hydroxylating ferredoxin subunit"/>
    <property type="match status" value="1"/>
</dbReference>
<evidence type="ECO:0000256" key="9">
    <source>
        <dbReference type="ARBA" id="ARBA00034078"/>
    </source>
</evidence>
<dbReference type="SUPFAM" id="SSF50022">
    <property type="entry name" value="ISP domain"/>
    <property type="match status" value="1"/>
</dbReference>
<evidence type="ECO:0000259" key="11">
    <source>
        <dbReference type="PROSITE" id="PS51296"/>
    </source>
</evidence>
<evidence type="ECO:0000256" key="4">
    <source>
        <dbReference type="ARBA" id="ARBA00022723"/>
    </source>
</evidence>
<protein>
    <recommendedName>
        <fullName evidence="2">Cytochrome bc1 complex Rieske iron-sulfur subunit</fullName>
    </recommendedName>
    <alternativeName>
        <fullName evidence="8">Cytochrome bc1 reductase complex subunit QcrA</fullName>
    </alternativeName>
</protein>
<evidence type="ECO:0000256" key="2">
    <source>
        <dbReference type="ARBA" id="ARBA00015816"/>
    </source>
</evidence>
<dbReference type="RefSeq" id="WP_184349637.1">
    <property type="nucleotide sequence ID" value="NZ_JACHJH010000003.1"/>
</dbReference>
<dbReference type="InterPro" id="IPR014349">
    <property type="entry name" value="Rieske_Fe-S_prot"/>
</dbReference>
<dbReference type="GO" id="GO:0004497">
    <property type="term" value="F:monooxygenase activity"/>
    <property type="evidence" value="ECO:0007669"/>
    <property type="project" value="UniProtKB-ARBA"/>
</dbReference>
<evidence type="ECO:0000256" key="10">
    <source>
        <dbReference type="SAM" id="MobiDB-lite"/>
    </source>
</evidence>
<comment type="cofactor">
    <cofactor evidence="9">
        <name>[2Fe-2S] cluster</name>
        <dbReference type="ChEBI" id="CHEBI:190135"/>
    </cofactor>
</comment>
<dbReference type="GO" id="GO:0016020">
    <property type="term" value="C:membrane"/>
    <property type="evidence" value="ECO:0007669"/>
    <property type="project" value="InterPro"/>
</dbReference>
<dbReference type="Pfam" id="PF00355">
    <property type="entry name" value="Rieske"/>
    <property type="match status" value="1"/>
</dbReference>
<dbReference type="EMBL" id="JACHJH010000003">
    <property type="protein sequence ID" value="MBB4893802.1"/>
    <property type="molecule type" value="Genomic_DNA"/>
</dbReference>
<evidence type="ECO:0000256" key="6">
    <source>
        <dbReference type="ARBA" id="ARBA00023014"/>
    </source>
</evidence>
<name>A0A7W7LPE8_9ACTN</name>
<dbReference type="InterPro" id="IPR036922">
    <property type="entry name" value="Rieske_2Fe-2S_sf"/>
</dbReference>
<organism evidence="12 13">
    <name type="scientific">Streptomyces olivoverticillatus</name>
    <dbReference type="NCBI Taxonomy" id="66427"/>
    <lineage>
        <taxon>Bacteria</taxon>
        <taxon>Bacillati</taxon>
        <taxon>Actinomycetota</taxon>
        <taxon>Actinomycetes</taxon>
        <taxon>Kitasatosporales</taxon>
        <taxon>Streptomycetaceae</taxon>
        <taxon>Streptomyces</taxon>
    </lineage>
</organism>
<dbReference type="InterPro" id="IPR005805">
    <property type="entry name" value="Rieske_Fe-S_prot_C"/>
</dbReference>
<dbReference type="GO" id="GO:0016705">
    <property type="term" value="F:oxidoreductase activity, acting on paired donors, with incorporation or reduction of molecular oxygen"/>
    <property type="evidence" value="ECO:0007669"/>
    <property type="project" value="UniProtKB-ARBA"/>
</dbReference>
<feature type="domain" description="Rieske" evidence="11">
    <location>
        <begin position="75"/>
        <end position="167"/>
    </location>
</feature>
<evidence type="ECO:0000313" key="12">
    <source>
        <dbReference type="EMBL" id="MBB4893802.1"/>
    </source>
</evidence>
<keyword evidence="4" id="KW-0479">Metal-binding</keyword>
<keyword evidence="6" id="KW-0411">Iron-sulfur</keyword>
<evidence type="ECO:0000256" key="1">
    <source>
        <dbReference type="ARBA" id="ARBA00002494"/>
    </source>
</evidence>
<proteinExistence type="predicted"/>
<dbReference type="GO" id="GO:0051537">
    <property type="term" value="F:2 iron, 2 sulfur cluster binding"/>
    <property type="evidence" value="ECO:0007669"/>
    <property type="project" value="UniProtKB-KW"/>
</dbReference>
<keyword evidence="13" id="KW-1185">Reference proteome</keyword>
<dbReference type="InterPro" id="IPR006311">
    <property type="entry name" value="TAT_signal"/>
</dbReference>
<sequence>MPHASASPANPARRTVVATAGAAGLTAALAACGGSGGNKKSGASQPATQQPSAQAPAQPPATSSAQPGTSKKPGAVLAKTSEIPVGGGKVFPEHKVVVVQPARGTFKAFSAVCTHEGCVVSKVAAGTIDCPCHGSKFAVADGGVQHGPARKPLPPERISVSGDSITLG</sequence>
<dbReference type="InterPro" id="IPR017941">
    <property type="entry name" value="Rieske_2Fe-2S"/>
</dbReference>
<dbReference type="GO" id="GO:0046872">
    <property type="term" value="F:metal ion binding"/>
    <property type="evidence" value="ECO:0007669"/>
    <property type="project" value="UniProtKB-KW"/>
</dbReference>
<comment type="caution">
    <text evidence="12">The sequence shown here is derived from an EMBL/GenBank/DDBJ whole genome shotgun (WGS) entry which is preliminary data.</text>
</comment>
<dbReference type="PROSITE" id="PS51318">
    <property type="entry name" value="TAT"/>
    <property type="match status" value="1"/>
</dbReference>
<dbReference type="PANTHER" id="PTHR10134">
    <property type="entry name" value="CYTOCHROME B-C1 COMPLEX SUBUNIT RIESKE, MITOCHONDRIAL"/>
    <property type="match status" value="1"/>
</dbReference>
<dbReference type="PRINTS" id="PR00162">
    <property type="entry name" value="RIESKE"/>
</dbReference>